<evidence type="ECO:0000256" key="1">
    <source>
        <dbReference type="SAM" id="SignalP"/>
    </source>
</evidence>
<accession>A0A6S6PJE5</accession>
<evidence type="ECO:0000313" key="3">
    <source>
        <dbReference type="Proteomes" id="UP000515220"/>
    </source>
</evidence>
<sequence length="156" mass="17279">MIASSRQSGALLAGVFFALTLGSASSFARTVSSTCDNSGFIEAQQTFENGRKKQDIPVHICGQVIAVSEKAKHTRSGWHGYFYVNVGQGISIRVVSNLDEINAPEWPWVRDGDMADIVGRYYYDSPRSQGIDWTHRGTSRSWDIPGYAIINGKRFD</sequence>
<organism evidence="2 3">
    <name type="scientific">Acetobacter aceti</name>
    <dbReference type="NCBI Taxonomy" id="435"/>
    <lineage>
        <taxon>Bacteria</taxon>
        <taxon>Pseudomonadati</taxon>
        <taxon>Pseudomonadota</taxon>
        <taxon>Alphaproteobacteria</taxon>
        <taxon>Acetobacterales</taxon>
        <taxon>Acetobacteraceae</taxon>
        <taxon>Acetobacter</taxon>
        <taxon>Acetobacter subgen. Acetobacter</taxon>
    </lineage>
</organism>
<dbReference type="RefSeq" id="WP_099347817.1">
    <property type="nucleotide sequence ID" value="NZ_AP023326.1"/>
</dbReference>
<name>A0A6S6PJE5_ACEAC</name>
<feature type="signal peptide" evidence="1">
    <location>
        <begin position="1"/>
        <end position="28"/>
    </location>
</feature>
<dbReference type="EMBL" id="AP023326">
    <property type="protein sequence ID" value="BCI66835.1"/>
    <property type="molecule type" value="Genomic_DNA"/>
</dbReference>
<evidence type="ECO:0000313" key="2">
    <source>
        <dbReference type="EMBL" id="BCI66835.1"/>
    </source>
</evidence>
<evidence type="ECO:0008006" key="4">
    <source>
        <dbReference type="Google" id="ProtNLM"/>
    </source>
</evidence>
<feature type="chain" id="PRO_5027710357" description="DUF3465 domain-containing protein" evidence="1">
    <location>
        <begin position="29"/>
        <end position="156"/>
    </location>
</feature>
<gene>
    <name evidence="2" type="ORF">AAJCM20276_14590</name>
</gene>
<keyword evidence="1" id="KW-0732">Signal</keyword>
<dbReference type="AlphaFoldDB" id="A0A6S6PJE5"/>
<reference evidence="2 3" key="1">
    <citation type="submission" date="2020-07" db="EMBL/GenBank/DDBJ databases">
        <title>Complete Genome Sequence of an acetic acid bacterium, Acetobacter aceti JCM20276.</title>
        <authorList>
            <person name="Hirose Y."/>
            <person name="Mihara H."/>
        </authorList>
    </citation>
    <scope>NUCLEOTIDE SEQUENCE [LARGE SCALE GENOMIC DNA]</scope>
    <source>
        <strain evidence="2 3">JCM20276</strain>
    </source>
</reference>
<protein>
    <recommendedName>
        <fullName evidence="4">DUF3465 domain-containing protein</fullName>
    </recommendedName>
</protein>
<dbReference type="Proteomes" id="UP000515220">
    <property type="component" value="Chromosome"/>
</dbReference>
<proteinExistence type="predicted"/>